<dbReference type="EMBL" id="CH940648">
    <property type="protein sequence ID" value="EDW60066.1"/>
    <property type="molecule type" value="Genomic_DNA"/>
</dbReference>
<evidence type="ECO:0000313" key="1">
    <source>
        <dbReference type="EMBL" id="EDW60066.1"/>
    </source>
</evidence>
<organism evidence="1 2">
    <name type="scientific">Drosophila virilis</name>
    <name type="common">Fruit fly</name>
    <dbReference type="NCBI Taxonomy" id="7244"/>
    <lineage>
        <taxon>Eukaryota</taxon>
        <taxon>Metazoa</taxon>
        <taxon>Ecdysozoa</taxon>
        <taxon>Arthropoda</taxon>
        <taxon>Hexapoda</taxon>
        <taxon>Insecta</taxon>
        <taxon>Pterygota</taxon>
        <taxon>Neoptera</taxon>
        <taxon>Endopterygota</taxon>
        <taxon>Diptera</taxon>
        <taxon>Brachycera</taxon>
        <taxon>Muscomorpha</taxon>
        <taxon>Ephydroidea</taxon>
        <taxon>Drosophilidae</taxon>
        <taxon>Drosophila</taxon>
    </lineage>
</organism>
<dbReference type="InParanoid" id="B4LN62"/>
<dbReference type="FunCoup" id="B4LN62">
    <property type="interactions" value="2"/>
</dbReference>
<dbReference type="KEGG" id="dvi:6626787"/>
<accession>B4LN62</accession>
<keyword evidence="2" id="KW-1185">Reference proteome</keyword>
<dbReference type="HOGENOM" id="CLU_2029073_0_0_1"/>
<gene>
    <name evidence="1" type="primary">Dvir\GJ21276</name>
    <name evidence="1" type="ORF">Dvir_GJ21276</name>
</gene>
<dbReference type="OrthoDB" id="8030174at2759"/>
<name>B4LN62_DROVI</name>
<evidence type="ECO:0000313" key="2">
    <source>
        <dbReference type="Proteomes" id="UP000008792"/>
    </source>
</evidence>
<dbReference type="AlphaFoldDB" id="B4LN62"/>
<protein>
    <submittedName>
        <fullName evidence="1">Uncharacterized protein</fullName>
    </submittedName>
</protein>
<sequence>MPLEVITTDQLKYHRLVANKDSQSRDRWQKCFSWYPGRQNIEFNRVGQIYCESHHIYGDEAFEKYARRQRLNKKHCYSHADAVKILEKQDEQSLDVNSEAKVPPTTNAEYGRFRPTRMHFC</sequence>
<dbReference type="PhylomeDB" id="B4LN62"/>
<dbReference type="eggNOG" id="ENOG502T993">
    <property type="taxonomic scope" value="Eukaryota"/>
</dbReference>
<dbReference type="OMA" id="LESRQMY"/>
<proteinExistence type="predicted"/>
<dbReference type="Proteomes" id="UP000008792">
    <property type="component" value="Unassembled WGS sequence"/>
</dbReference>
<reference evidence="1 2" key="1">
    <citation type="journal article" date="2007" name="Nature">
        <title>Evolution of genes and genomes on the Drosophila phylogeny.</title>
        <authorList>
            <consortium name="Drosophila 12 Genomes Consortium"/>
            <person name="Clark A.G."/>
            <person name="Eisen M.B."/>
            <person name="Smith D.R."/>
            <person name="Bergman C.M."/>
            <person name="Oliver B."/>
            <person name="Markow T.A."/>
            <person name="Kaufman T.C."/>
            <person name="Kellis M."/>
            <person name="Gelbart W."/>
            <person name="Iyer V.N."/>
            <person name="Pollard D.A."/>
            <person name="Sackton T.B."/>
            <person name="Larracuente A.M."/>
            <person name="Singh N.D."/>
            <person name="Abad J.P."/>
            <person name="Abt D.N."/>
            <person name="Adryan B."/>
            <person name="Aguade M."/>
            <person name="Akashi H."/>
            <person name="Anderson W.W."/>
            <person name="Aquadro C.F."/>
            <person name="Ardell D.H."/>
            <person name="Arguello R."/>
            <person name="Artieri C.G."/>
            <person name="Barbash D.A."/>
            <person name="Barker D."/>
            <person name="Barsanti P."/>
            <person name="Batterham P."/>
            <person name="Batzoglou S."/>
            <person name="Begun D."/>
            <person name="Bhutkar A."/>
            <person name="Blanco E."/>
            <person name="Bosak S.A."/>
            <person name="Bradley R.K."/>
            <person name="Brand A.D."/>
            <person name="Brent M.R."/>
            <person name="Brooks A.N."/>
            <person name="Brown R.H."/>
            <person name="Butlin R.K."/>
            <person name="Caggese C."/>
            <person name="Calvi B.R."/>
            <person name="Bernardo de Carvalho A."/>
            <person name="Caspi A."/>
            <person name="Castrezana S."/>
            <person name="Celniker S.E."/>
            <person name="Chang J.L."/>
            <person name="Chapple C."/>
            <person name="Chatterji S."/>
            <person name="Chinwalla A."/>
            <person name="Civetta A."/>
            <person name="Clifton S.W."/>
            <person name="Comeron J.M."/>
            <person name="Costello J.C."/>
            <person name="Coyne J.A."/>
            <person name="Daub J."/>
            <person name="David R.G."/>
            <person name="Delcher A.L."/>
            <person name="Delehaunty K."/>
            <person name="Do C.B."/>
            <person name="Ebling H."/>
            <person name="Edwards K."/>
            <person name="Eickbush T."/>
            <person name="Evans J.D."/>
            <person name="Filipski A."/>
            <person name="Findeiss S."/>
            <person name="Freyhult E."/>
            <person name="Fulton L."/>
            <person name="Fulton R."/>
            <person name="Garcia A.C."/>
            <person name="Gardiner A."/>
            <person name="Garfield D.A."/>
            <person name="Garvin B.E."/>
            <person name="Gibson G."/>
            <person name="Gilbert D."/>
            <person name="Gnerre S."/>
            <person name="Godfrey J."/>
            <person name="Good R."/>
            <person name="Gotea V."/>
            <person name="Gravely B."/>
            <person name="Greenberg A.J."/>
            <person name="Griffiths-Jones S."/>
            <person name="Gross S."/>
            <person name="Guigo R."/>
            <person name="Gustafson E.A."/>
            <person name="Haerty W."/>
            <person name="Hahn M.W."/>
            <person name="Halligan D.L."/>
            <person name="Halpern A.L."/>
            <person name="Halter G.M."/>
            <person name="Han M.V."/>
            <person name="Heger A."/>
            <person name="Hillier L."/>
            <person name="Hinrichs A.S."/>
            <person name="Holmes I."/>
            <person name="Hoskins R.A."/>
            <person name="Hubisz M.J."/>
            <person name="Hultmark D."/>
            <person name="Huntley M.A."/>
            <person name="Jaffe D.B."/>
            <person name="Jagadeeshan S."/>
            <person name="Jeck W.R."/>
            <person name="Johnson J."/>
            <person name="Jones C.D."/>
            <person name="Jordan W.C."/>
            <person name="Karpen G.H."/>
            <person name="Kataoka E."/>
            <person name="Keightley P.D."/>
            <person name="Kheradpour P."/>
            <person name="Kirkness E.F."/>
            <person name="Koerich L.B."/>
            <person name="Kristiansen K."/>
            <person name="Kudrna D."/>
            <person name="Kulathinal R.J."/>
            <person name="Kumar S."/>
            <person name="Kwok R."/>
            <person name="Lander E."/>
            <person name="Langley C.H."/>
            <person name="Lapoint R."/>
            <person name="Lazzaro B.P."/>
            <person name="Lee S.J."/>
            <person name="Levesque L."/>
            <person name="Li R."/>
            <person name="Lin C.F."/>
            <person name="Lin M.F."/>
            <person name="Lindblad-Toh K."/>
            <person name="Llopart A."/>
            <person name="Long M."/>
            <person name="Low L."/>
            <person name="Lozovsky E."/>
            <person name="Lu J."/>
            <person name="Luo M."/>
            <person name="Machado C.A."/>
            <person name="Makalowski W."/>
            <person name="Marzo M."/>
            <person name="Matsuda M."/>
            <person name="Matzkin L."/>
            <person name="McAllister B."/>
            <person name="McBride C.S."/>
            <person name="McKernan B."/>
            <person name="McKernan K."/>
            <person name="Mendez-Lago M."/>
            <person name="Minx P."/>
            <person name="Mollenhauer M.U."/>
            <person name="Montooth K."/>
            <person name="Mount S.M."/>
            <person name="Mu X."/>
            <person name="Myers E."/>
            <person name="Negre B."/>
            <person name="Newfeld S."/>
            <person name="Nielsen R."/>
            <person name="Noor M.A."/>
            <person name="O'Grady P."/>
            <person name="Pachter L."/>
            <person name="Papaceit M."/>
            <person name="Parisi M.J."/>
            <person name="Parisi M."/>
            <person name="Parts L."/>
            <person name="Pedersen J.S."/>
            <person name="Pesole G."/>
            <person name="Phillippy A.M."/>
            <person name="Ponting C.P."/>
            <person name="Pop M."/>
            <person name="Porcelli D."/>
            <person name="Powell J.R."/>
            <person name="Prohaska S."/>
            <person name="Pruitt K."/>
            <person name="Puig M."/>
            <person name="Quesneville H."/>
            <person name="Ram K.R."/>
            <person name="Rand D."/>
            <person name="Rasmussen M.D."/>
            <person name="Reed L.K."/>
            <person name="Reenan R."/>
            <person name="Reily A."/>
            <person name="Remington K.A."/>
            <person name="Rieger T.T."/>
            <person name="Ritchie M.G."/>
            <person name="Robin C."/>
            <person name="Rogers Y.H."/>
            <person name="Rohde C."/>
            <person name="Rozas J."/>
            <person name="Rubenfield M.J."/>
            <person name="Ruiz A."/>
            <person name="Russo S."/>
            <person name="Salzberg S.L."/>
            <person name="Sanchez-Gracia A."/>
            <person name="Saranga D.J."/>
            <person name="Sato H."/>
            <person name="Schaeffer S.W."/>
            <person name="Schatz M.C."/>
            <person name="Schlenke T."/>
            <person name="Schwartz R."/>
            <person name="Segarra C."/>
            <person name="Singh R.S."/>
            <person name="Sirot L."/>
            <person name="Sirota M."/>
            <person name="Sisneros N.B."/>
            <person name="Smith C.D."/>
            <person name="Smith T.F."/>
            <person name="Spieth J."/>
            <person name="Stage D.E."/>
            <person name="Stark A."/>
            <person name="Stephan W."/>
            <person name="Strausberg R.L."/>
            <person name="Strempel S."/>
            <person name="Sturgill D."/>
            <person name="Sutton G."/>
            <person name="Sutton G.G."/>
            <person name="Tao W."/>
            <person name="Teichmann S."/>
            <person name="Tobari Y.N."/>
            <person name="Tomimura Y."/>
            <person name="Tsolas J.M."/>
            <person name="Valente V.L."/>
            <person name="Venter E."/>
            <person name="Venter J.C."/>
            <person name="Vicario S."/>
            <person name="Vieira F.G."/>
            <person name="Vilella A.J."/>
            <person name="Villasante A."/>
            <person name="Walenz B."/>
            <person name="Wang J."/>
            <person name="Wasserman M."/>
            <person name="Watts T."/>
            <person name="Wilson D."/>
            <person name="Wilson R.K."/>
            <person name="Wing R.A."/>
            <person name="Wolfner M.F."/>
            <person name="Wong A."/>
            <person name="Wong G.K."/>
            <person name="Wu C.I."/>
            <person name="Wu G."/>
            <person name="Yamamoto D."/>
            <person name="Yang H.P."/>
            <person name="Yang S.P."/>
            <person name="Yorke J.A."/>
            <person name="Yoshida K."/>
            <person name="Zdobnov E."/>
            <person name="Zhang P."/>
            <person name="Zhang Y."/>
            <person name="Zimin A.V."/>
            <person name="Baldwin J."/>
            <person name="Abdouelleil A."/>
            <person name="Abdulkadir J."/>
            <person name="Abebe A."/>
            <person name="Abera B."/>
            <person name="Abreu J."/>
            <person name="Acer S.C."/>
            <person name="Aftuck L."/>
            <person name="Alexander A."/>
            <person name="An P."/>
            <person name="Anderson E."/>
            <person name="Anderson S."/>
            <person name="Arachi H."/>
            <person name="Azer M."/>
            <person name="Bachantsang P."/>
            <person name="Barry A."/>
            <person name="Bayul T."/>
            <person name="Berlin A."/>
            <person name="Bessette D."/>
            <person name="Bloom T."/>
            <person name="Blye J."/>
            <person name="Boguslavskiy L."/>
            <person name="Bonnet C."/>
            <person name="Boukhgalter B."/>
            <person name="Bourzgui I."/>
            <person name="Brown A."/>
            <person name="Cahill P."/>
            <person name="Channer S."/>
            <person name="Cheshatsang Y."/>
            <person name="Chuda L."/>
            <person name="Citroen M."/>
            <person name="Collymore A."/>
            <person name="Cooke P."/>
            <person name="Costello M."/>
            <person name="D'Aco K."/>
            <person name="Daza R."/>
            <person name="De Haan G."/>
            <person name="DeGray S."/>
            <person name="DeMaso C."/>
            <person name="Dhargay N."/>
            <person name="Dooley K."/>
            <person name="Dooley E."/>
            <person name="Doricent M."/>
            <person name="Dorje P."/>
            <person name="Dorjee K."/>
            <person name="Dupes A."/>
            <person name="Elong R."/>
            <person name="Falk J."/>
            <person name="Farina A."/>
            <person name="Faro S."/>
            <person name="Ferguson D."/>
            <person name="Fisher S."/>
            <person name="Foley C.D."/>
            <person name="Franke A."/>
            <person name="Friedrich D."/>
            <person name="Gadbois L."/>
            <person name="Gearin G."/>
            <person name="Gearin C.R."/>
            <person name="Giannoukos G."/>
            <person name="Goode T."/>
            <person name="Graham J."/>
            <person name="Grandbois E."/>
            <person name="Grewal S."/>
            <person name="Gyaltsen K."/>
            <person name="Hafez N."/>
            <person name="Hagos B."/>
            <person name="Hall J."/>
            <person name="Henson C."/>
            <person name="Hollinger A."/>
            <person name="Honan T."/>
            <person name="Huard M.D."/>
            <person name="Hughes L."/>
            <person name="Hurhula B."/>
            <person name="Husby M.E."/>
            <person name="Kamat A."/>
            <person name="Kanga B."/>
            <person name="Kashin S."/>
            <person name="Khazanovich D."/>
            <person name="Kisner P."/>
            <person name="Lance K."/>
            <person name="Lara M."/>
            <person name="Lee W."/>
            <person name="Lennon N."/>
            <person name="Letendre F."/>
            <person name="LeVine R."/>
            <person name="Lipovsky A."/>
            <person name="Liu X."/>
            <person name="Liu J."/>
            <person name="Liu S."/>
            <person name="Lokyitsang T."/>
            <person name="Lokyitsang Y."/>
            <person name="Lubonja R."/>
            <person name="Lui A."/>
            <person name="MacDonald P."/>
            <person name="Magnisalis V."/>
            <person name="Maru K."/>
            <person name="Matthews C."/>
            <person name="McCusker W."/>
            <person name="McDonough S."/>
            <person name="Mehta T."/>
            <person name="Meldrim J."/>
            <person name="Meneus L."/>
            <person name="Mihai O."/>
            <person name="Mihalev A."/>
            <person name="Mihova T."/>
            <person name="Mittelman R."/>
            <person name="Mlenga V."/>
            <person name="Montmayeur A."/>
            <person name="Mulrain L."/>
            <person name="Navidi A."/>
            <person name="Naylor J."/>
            <person name="Negash T."/>
            <person name="Nguyen T."/>
            <person name="Nguyen N."/>
            <person name="Nicol R."/>
            <person name="Norbu C."/>
            <person name="Norbu N."/>
            <person name="Novod N."/>
            <person name="O'Neill B."/>
            <person name="Osman S."/>
            <person name="Markiewicz E."/>
            <person name="Oyono O.L."/>
            <person name="Patti C."/>
            <person name="Phunkhang P."/>
            <person name="Pierre F."/>
            <person name="Priest M."/>
            <person name="Raghuraman S."/>
            <person name="Rege F."/>
            <person name="Reyes R."/>
            <person name="Rise C."/>
            <person name="Rogov P."/>
            <person name="Ross K."/>
            <person name="Ryan E."/>
            <person name="Settipalli S."/>
            <person name="Shea T."/>
            <person name="Sherpa N."/>
            <person name="Shi L."/>
            <person name="Shih D."/>
            <person name="Sparrow T."/>
            <person name="Spaulding J."/>
            <person name="Stalker J."/>
            <person name="Stange-Thomann N."/>
            <person name="Stavropoulos S."/>
            <person name="Stone C."/>
            <person name="Strader C."/>
            <person name="Tesfaye S."/>
            <person name="Thomson T."/>
            <person name="Thoulutsang Y."/>
            <person name="Thoulutsang D."/>
            <person name="Topham K."/>
            <person name="Topping I."/>
            <person name="Tsamla T."/>
            <person name="Vassiliev H."/>
            <person name="Vo A."/>
            <person name="Wangchuk T."/>
            <person name="Wangdi T."/>
            <person name="Weiand M."/>
            <person name="Wilkinson J."/>
            <person name="Wilson A."/>
            <person name="Yadav S."/>
            <person name="Young G."/>
            <person name="Yu Q."/>
            <person name="Zembek L."/>
            <person name="Zhong D."/>
            <person name="Zimmer A."/>
            <person name="Zwirko Z."/>
            <person name="Jaffe D.B."/>
            <person name="Alvarez P."/>
            <person name="Brockman W."/>
            <person name="Butler J."/>
            <person name="Chin C."/>
            <person name="Gnerre S."/>
            <person name="Grabherr M."/>
            <person name="Kleber M."/>
            <person name="Mauceli E."/>
            <person name="MacCallum I."/>
        </authorList>
    </citation>
    <scope>NUCLEOTIDE SEQUENCE [LARGE SCALE GENOMIC DNA]</scope>
    <source>
        <strain evidence="2">Tucson 15010-1051.87</strain>
    </source>
</reference>